<evidence type="ECO:0000313" key="4">
    <source>
        <dbReference type="Proteomes" id="UP000235388"/>
    </source>
</evidence>
<dbReference type="EMBL" id="PGCJ01000223">
    <property type="protein sequence ID" value="PLW37369.1"/>
    <property type="molecule type" value="Genomic_DNA"/>
</dbReference>
<gene>
    <name evidence="3" type="ORF">PCANC_19641</name>
    <name evidence="2" type="ORF">PCASD_16538</name>
</gene>
<dbReference type="EMBL" id="PGCI01000255">
    <property type="protein sequence ID" value="PLW31991.1"/>
    <property type="molecule type" value="Genomic_DNA"/>
</dbReference>
<reference evidence="4 5" key="1">
    <citation type="submission" date="2017-11" db="EMBL/GenBank/DDBJ databases">
        <title>De novo assembly and phasing of dikaryotic genomes from two isolates of Puccinia coronata f. sp. avenae, the causal agent of oat crown rust.</title>
        <authorList>
            <person name="Miller M.E."/>
            <person name="Zhang Y."/>
            <person name="Omidvar V."/>
            <person name="Sperschneider J."/>
            <person name="Schwessinger B."/>
            <person name="Raley C."/>
            <person name="Palmer J.M."/>
            <person name="Garnica D."/>
            <person name="Upadhyaya N."/>
            <person name="Rathjen J."/>
            <person name="Taylor J.M."/>
            <person name="Park R.F."/>
            <person name="Dodds P.N."/>
            <person name="Hirsch C.D."/>
            <person name="Kianian S.F."/>
            <person name="Figueroa M."/>
        </authorList>
    </citation>
    <scope>NUCLEOTIDE SEQUENCE [LARGE SCALE GENOMIC DNA]</scope>
    <source>
        <strain evidence="3">12NC29</strain>
        <strain evidence="2">12SD80</strain>
    </source>
</reference>
<feature type="region of interest" description="Disordered" evidence="1">
    <location>
        <begin position="59"/>
        <end position="82"/>
    </location>
</feature>
<evidence type="ECO:0000313" key="2">
    <source>
        <dbReference type="EMBL" id="PLW31991.1"/>
    </source>
</evidence>
<dbReference type="Proteomes" id="UP000235388">
    <property type="component" value="Unassembled WGS sequence"/>
</dbReference>
<name>A0A2N5U2M2_9BASI</name>
<evidence type="ECO:0000313" key="5">
    <source>
        <dbReference type="Proteomes" id="UP000235392"/>
    </source>
</evidence>
<protein>
    <submittedName>
        <fullName evidence="2">Uncharacterized protein</fullName>
    </submittedName>
</protein>
<dbReference type="AlphaFoldDB" id="A0A2N5U2M2"/>
<sequence length="180" mass="19622">MPVFVPLALQHQSPPRMKKRNSFGGEDYCPGIGTGSGIAATQQKEQQPKLILSIHQWKQKNNHTKPSPPSCSSSCPPVHPPHPLPRKEIYFEYEDEVQAEAAPPPTSEFAAASPAVDSAPVTLAVRSGPVAVIADEPLKAVETLRVFVAQGLKELLDEVPFSPRPLRIWSVGNPLLKMNH</sequence>
<comment type="caution">
    <text evidence="2">The sequence shown here is derived from an EMBL/GenBank/DDBJ whole genome shotgun (WGS) entry which is preliminary data.</text>
</comment>
<dbReference type="Proteomes" id="UP000235392">
    <property type="component" value="Unassembled WGS sequence"/>
</dbReference>
<keyword evidence="4" id="KW-1185">Reference proteome</keyword>
<proteinExistence type="predicted"/>
<evidence type="ECO:0000313" key="3">
    <source>
        <dbReference type="EMBL" id="PLW37369.1"/>
    </source>
</evidence>
<evidence type="ECO:0000256" key="1">
    <source>
        <dbReference type="SAM" id="MobiDB-lite"/>
    </source>
</evidence>
<organism evidence="2 5">
    <name type="scientific">Puccinia coronata f. sp. avenae</name>
    <dbReference type="NCBI Taxonomy" id="200324"/>
    <lineage>
        <taxon>Eukaryota</taxon>
        <taxon>Fungi</taxon>
        <taxon>Dikarya</taxon>
        <taxon>Basidiomycota</taxon>
        <taxon>Pucciniomycotina</taxon>
        <taxon>Pucciniomycetes</taxon>
        <taxon>Pucciniales</taxon>
        <taxon>Pucciniaceae</taxon>
        <taxon>Puccinia</taxon>
    </lineage>
</organism>
<dbReference type="STRING" id="200324.A0A2N5U2M2"/>
<accession>A0A2N5U2M2</accession>